<evidence type="ECO:0000256" key="1">
    <source>
        <dbReference type="ARBA" id="ARBA00023002"/>
    </source>
</evidence>
<dbReference type="CDD" id="cd19075">
    <property type="entry name" value="AKR_AKR7A1-5"/>
    <property type="match status" value="1"/>
</dbReference>
<feature type="domain" description="NADP-dependent oxidoreductase" evidence="2">
    <location>
        <begin position="11"/>
        <end position="326"/>
    </location>
</feature>
<dbReference type="Gene3D" id="3.20.20.100">
    <property type="entry name" value="NADP-dependent oxidoreductase domain"/>
    <property type="match status" value="1"/>
</dbReference>
<dbReference type="InterPro" id="IPR036812">
    <property type="entry name" value="NAD(P)_OxRdtase_dom_sf"/>
</dbReference>
<comment type="caution">
    <text evidence="3">The sequence shown here is derived from an EMBL/GenBank/DDBJ whole genome shotgun (WGS) entry which is preliminary data.</text>
</comment>
<dbReference type="Pfam" id="PF00248">
    <property type="entry name" value="Aldo_ket_red"/>
    <property type="match status" value="1"/>
</dbReference>
<dbReference type="EMBL" id="JACAZI010000019">
    <property type="protein sequence ID" value="KAF7340290.1"/>
    <property type="molecule type" value="Genomic_DNA"/>
</dbReference>
<accession>A0A8H6XF49</accession>
<protein>
    <submittedName>
        <fullName evidence="3">Putative aldo keto reductase</fullName>
    </submittedName>
</protein>
<dbReference type="GO" id="GO:0016491">
    <property type="term" value="F:oxidoreductase activity"/>
    <property type="evidence" value="ECO:0007669"/>
    <property type="project" value="UniProtKB-KW"/>
</dbReference>
<dbReference type="OrthoDB" id="2310150at2759"/>
<keyword evidence="1" id="KW-0560">Oxidoreductase</keyword>
<dbReference type="PRINTS" id="PR00069">
    <property type="entry name" value="ALDKETRDTASE"/>
</dbReference>
<dbReference type="InterPro" id="IPR020471">
    <property type="entry name" value="AKR"/>
</dbReference>
<evidence type="ECO:0000313" key="4">
    <source>
        <dbReference type="Proteomes" id="UP000620124"/>
    </source>
</evidence>
<keyword evidence="4" id="KW-1185">Reference proteome</keyword>
<dbReference type="InterPro" id="IPR050523">
    <property type="entry name" value="AKR_Detox_Biosynth"/>
</dbReference>
<gene>
    <name evidence="3" type="ORF">MVEN_01948100</name>
</gene>
<sequence length="338" mass="37521">MSIKPVSNVEVVFGAMLIGAPGALELLRVTTPEATAELLDVFQKHGHSEVDTARMYAAGTSEEMLGSIGWQARGLKMQTKIYPTRGRNMGFLTPDDLTHAPADLRKGLSASLAALKTDKLDIYYLHSPDRNVPYEDTLREINKIYNEGVFKRFGLSNYRSWEVAQICEICKSNGWVMPTVYQGTYNALHRAVEAELIPCLRAYGISFYVYNALAGGFLTSRYTREKTELELSDRYSPAHKFSAAPRARFWNEPTFKALDLLRAAIAPHGITESEAALRWLAHHSVLKKDLGDAVILGVGGKKQLEDNLEALDKGPLPEDVVAALEAGWQETRTLAVTY</sequence>
<dbReference type="Proteomes" id="UP000620124">
    <property type="component" value="Unassembled WGS sequence"/>
</dbReference>
<dbReference type="PANTHER" id="PTHR43364:SF4">
    <property type="entry name" value="NAD(P)-LINKED OXIDOREDUCTASE SUPERFAMILY PROTEIN"/>
    <property type="match status" value="1"/>
</dbReference>
<proteinExistence type="predicted"/>
<organism evidence="3 4">
    <name type="scientific">Mycena venus</name>
    <dbReference type="NCBI Taxonomy" id="2733690"/>
    <lineage>
        <taxon>Eukaryota</taxon>
        <taxon>Fungi</taxon>
        <taxon>Dikarya</taxon>
        <taxon>Basidiomycota</taxon>
        <taxon>Agaricomycotina</taxon>
        <taxon>Agaricomycetes</taxon>
        <taxon>Agaricomycetidae</taxon>
        <taxon>Agaricales</taxon>
        <taxon>Marasmiineae</taxon>
        <taxon>Mycenaceae</taxon>
        <taxon>Mycena</taxon>
    </lineage>
</organism>
<name>A0A8H6XF49_9AGAR</name>
<reference evidence="3" key="1">
    <citation type="submission" date="2020-05" db="EMBL/GenBank/DDBJ databases">
        <title>Mycena genomes resolve the evolution of fungal bioluminescence.</title>
        <authorList>
            <person name="Tsai I.J."/>
        </authorList>
    </citation>
    <scope>NUCLEOTIDE SEQUENCE</scope>
    <source>
        <strain evidence="3">CCC161011</strain>
    </source>
</reference>
<evidence type="ECO:0000313" key="3">
    <source>
        <dbReference type="EMBL" id="KAF7340290.1"/>
    </source>
</evidence>
<dbReference type="InterPro" id="IPR023210">
    <property type="entry name" value="NADP_OxRdtase_dom"/>
</dbReference>
<evidence type="ECO:0000259" key="2">
    <source>
        <dbReference type="Pfam" id="PF00248"/>
    </source>
</evidence>
<dbReference type="SUPFAM" id="SSF51430">
    <property type="entry name" value="NAD(P)-linked oxidoreductase"/>
    <property type="match status" value="1"/>
</dbReference>
<dbReference type="PANTHER" id="PTHR43364">
    <property type="entry name" value="NADH-SPECIFIC METHYLGLYOXAL REDUCTASE-RELATED"/>
    <property type="match status" value="1"/>
</dbReference>
<dbReference type="AlphaFoldDB" id="A0A8H6XF49"/>